<accession>A0A853A924</accession>
<feature type="chain" id="PRO_5032610521" description="Avidin family protein" evidence="1">
    <location>
        <begin position="27"/>
        <end position="152"/>
    </location>
</feature>
<dbReference type="RefSeq" id="WP_179815429.1">
    <property type="nucleotide sequence ID" value="NZ_JACBZD010000001.1"/>
</dbReference>
<dbReference type="AlphaFoldDB" id="A0A853A924"/>
<dbReference type="EMBL" id="JACBZD010000001">
    <property type="protein sequence ID" value="NYI06922.1"/>
    <property type="molecule type" value="Genomic_DNA"/>
</dbReference>
<evidence type="ECO:0000256" key="1">
    <source>
        <dbReference type="SAM" id="SignalP"/>
    </source>
</evidence>
<comment type="caution">
    <text evidence="2">The sequence shown here is derived from an EMBL/GenBank/DDBJ whole genome shotgun (WGS) entry which is preliminary data.</text>
</comment>
<dbReference type="Gene3D" id="2.60.270.50">
    <property type="match status" value="1"/>
</dbReference>
<evidence type="ECO:0000313" key="2">
    <source>
        <dbReference type="EMBL" id="NYI06922.1"/>
    </source>
</evidence>
<dbReference type="Proteomes" id="UP000567795">
    <property type="component" value="Unassembled WGS sequence"/>
</dbReference>
<keyword evidence="1" id="KW-0732">Signal</keyword>
<gene>
    <name evidence="2" type="ORF">FHU37_003865</name>
</gene>
<reference evidence="2 3" key="1">
    <citation type="submission" date="2020-07" db="EMBL/GenBank/DDBJ databases">
        <title>Sequencing the genomes of 1000 actinobacteria strains.</title>
        <authorList>
            <person name="Klenk H.-P."/>
        </authorList>
    </citation>
    <scope>NUCLEOTIDE SEQUENCE [LARGE SCALE GENOMIC DNA]</scope>
    <source>
        <strain evidence="2 3">DSM 42178</strain>
    </source>
</reference>
<keyword evidence="3" id="KW-1185">Reference proteome</keyword>
<evidence type="ECO:0008006" key="4">
    <source>
        <dbReference type="Google" id="ProtNLM"/>
    </source>
</evidence>
<name>A0A853A924_9ACTN</name>
<proteinExistence type="predicted"/>
<evidence type="ECO:0000313" key="3">
    <source>
        <dbReference type="Proteomes" id="UP000567795"/>
    </source>
</evidence>
<feature type="signal peptide" evidence="1">
    <location>
        <begin position="1"/>
        <end position="26"/>
    </location>
</feature>
<sequence>MNKTACSLGVGAALVGALLTPGTAHASWQSAHQGIHVVWHNQTYCDLRLTDGEVSEGLWDEIPPLGILARSDAIFSAESVSADAGGSVGTIAYTSEDCDNPLHDNLQLRFNWEYLESGEVSQDFTGTAPSFNTFFTGGGQSSRVVHAFFQEL</sequence>
<protein>
    <recommendedName>
        <fullName evidence="4">Avidin family protein</fullName>
    </recommendedName>
</protein>
<organism evidence="2 3">
    <name type="scientific">Allostreptomyces psammosilenae</name>
    <dbReference type="NCBI Taxonomy" id="1892865"/>
    <lineage>
        <taxon>Bacteria</taxon>
        <taxon>Bacillati</taxon>
        <taxon>Actinomycetota</taxon>
        <taxon>Actinomycetes</taxon>
        <taxon>Kitasatosporales</taxon>
        <taxon>Streptomycetaceae</taxon>
        <taxon>Allostreptomyces</taxon>
    </lineage>
</organism>